<evidence type="ECO:0000313" key="2">
    <source>
        <dbReference type="Proteomes" id="UP000886595"/>
    </source>
</evidence>
<dbReference type="AlphaFoldDB" id="A0A8X7WAH2"/>
<gene>
    <name evidence="1" type="ORF">Bca52824_009836</name>
</gene>
<dbReference type="EMBL" id="JAAMPC010000002">
    <property type="protein sequence ID" value="KAG2327108.1"/>
    <property type="molecule type" value="Genomic_DNA"/>
</dbReference>
<accession>A0A8X7WAH2</accession>
<keyword evidence="2" id="KW-1185">Reference proteome</keyword>
<name>A0A8X7WAH2_BRACI</name>
<reference evidence="1 2" key="1">
    <citation type="submission" date="2020-02" db="EMBL/GenBank/DDBJ databases">
        <authorList>
            <person name="Ma Q."/>
            <person name="Huang Y."/>
            <person name="Song X."/>
            <person name="Pei D."/>
        </authorList>
    </citation>
    <scope>NUCLEOTIDE SEQUENCE [LARGE SCALE GENOMIC DNA]</scope>
    <source>
        <strain evidence="1">Sxm20200214</strain>
        <tissue evidence="1">Leaf</tissue>
    </source>
</reference>
<organism evidence="1 2">
    <name type="scientific">Brassica carinata</name>
    <name type="common">Ethiopian mustard</name>
    <name type="synonym">Abyssinian cabbage</name>
    <dbReference type="NCBI Taxonomy" id="52824"/>
    <lineage>
        <taxon>Eukaryota</taxon>
        <taxon>Viridiplantae</taxon>
        <taxon>Streptophyta</taxon>
        <taxon>Embryophyta</taxon>
        <taxon>Tracheophyta</taxon>
        <taxon>Spermatophyta</taxon>
        <taxon>Magnoliopsida</taxon>
        <taxon>eudicotyledons</taxon>
        <taxon>Gunneridae</taxon>
        <taxon>Pentapetalae</taxon>
        <taxon>rosids</taxon>
        <taxon>malvids</taxon>
        <taxon>Brassicales</taxon>
        <taxon>Brassicaceae</taxon>
        <taxon>Brassiceae</taxon>
        <taxon>Brassica</taxon>
    </lineage>
</organism>
<comment type="caution">
    <text evidence="1">The sequence shown here is derived from an EMBL/GenBank/DDBJ whole genome shotgun (WGS) entry which is preliminary data.</text>
</comment>
<proteinExistence type="predicted"/>
<dbReference type="Proteomes" id="UP000886595">
    <property type="component" value="Unassembled WGS sequence"/>
</dbReference>
<sequence>MDLTSKATLLRFSEEATDVERKLLVVLGVSPSSVVQSFERHIPVPCHCLAMGLWLRLEVLIDLFILDGFGAVGGCTEVMERFLHGLCSMPFSYSISA</sequence>
<evidence type="ECO:0000313" key="1">
    <source>
        <dbReference type="EMBL" id="KAG2327108.1"/>
    </source>
</evidence>
<protein>
    <submittedName>
        <fullName evidence="1">Uncharacterized protein</fullName>
    </submittedName>
</protein>